<organism evidence="1 2">
    <name type="scientific">Ovis ammon polii x Ovis aries</name>
    <dbReference type="NCBI Taxonomy" id="2918886"/>
    <lineage>
        <taxon>Eukaryota</taxon>
        <taxon>Metazoa</taxon>
        <taxon>Chordata</taxon>
        <taxon>Craniata</taxon>
        <taxon>Vertebrata</taxon>
        <taxon>Euteleostomi</taxon>
        <taxon>Mammalia</taxon>
        <taxon>Eutheria</taxon>
        <taxon>Laurasiatheria</taxon>
        <taxon>Artiodactyla</taxon>
        <taxon>Ruminantia</taxon>
        <taxon>Pecora</taxon>
        <taxon>Bovidae</taxon>
        <taxon>Caprinae</taxon>
        <taxon>Ovis</taxon>
    </lineage>
</organism>
<sequence>MSFGFEDWSSAYPEELPPSLAWKVSVHLPRRPSNLESSLAQPPLAGLGRWECWPAGRKPGNSSPHSWGLSLRTQAPDISHHIPQKESLLITNPKGHSSGKEPSVSSPGRRERGPWPFWKPPGFPDGDVLFLACEPLWVSSVGGV</sequence>
<dbReference type="EMBL" id="CM043038">
    <property type="protein sequence ID" value="KAI4575831.1"/>
    <property type="molecule type" value="Genomic_DNA"/>
</dbReference>
<name>A0ACB9UQD0_9CETA</name>
<accession>A0ACB9UQD0</accession>
<gene>
    <name evidence="1" type="ORF">MJG53_012034</name>
</gene>
<keyword evidence="2" id="KW-1185">Reference proteome</keyword>
<evidence type="ECO:0000313" key="1">
    <source>
        <dbReference type="EMBL" id="KAI4575831.1"/>
    </source>
</evidence>
<dbReference type="Proteomes" id="UP001057279">
    <property type="component" value="Linkage Group LG13"/>
</dbReference>
<reference evidence="1" key="1">
    <citation type="submission" date="2022-03" db="EMBL/GenBank/DDBJ databases">
        <title>Genomic analyses of argali, domestic sheep and their hybrids provide insights into chromosomal evolution, heterosis and genetic basis of agronomic traits.</title>
        <authorList>
            <person name="Li M."/>
        </authorList>
    </citation>
    <scope>NUCLEOTIDE SEQUENCE</scope>
    <source>
        <strain evidence="1">F1 hybrid</strain>
    </source>
</reference>
<evidence type="ECO:0000313" key="2">
    <source>
        <dbReference type="Proteomes" id="UP001057279"/>
    </source>
</evidence>
<proteinExistence type="predicted"/>
<protein>
    <submittedName>
        <fullName evidence="1">Uncharacterized protein</fullName>
    </submittedName>
</protein>
<comment type="caution">
    <text evidence="1">The sequence shown here is derived from an EMBL/GenBank/DDBJ whole genome shotgun (WGS) entry which is preliminary data.</text>
</comment>